<keyword evidence="1" id="KW-0472">Membrane</keyword>
<dbReference type="AlphaFoldDB" id="A0A8H6IB72"/>
<dbReference type="EMBL" id="JACGCI010000011">
    <property type="protein sequence ID" value="KAF6760973.1"/>
    <property type="molecule type" value="Genomic_DNA"/>
</dbReference>
<comment type="caution">
    <text evidence="2">The sequence shown here is derived from an EMBL/GenBank/DDBJ whole genome shotgun (WGS) entry which is preliminary data.</text>
</comment>
<feature type="non-terminal residue" evidence="2">
    <location>
        <position position="1"/>
    </location>
</feature>
<feature type="transmembrane region" description="Helical" evidence="1">
    <location>
        <begin position="58"/>
        <end position="78"/>
    </location>
</feature>
<keyword evidence="1" id="KW-0812">Transmembrane</keyword>
<dbReference type="OrthoDB" id="5582162at2759"/>
<name>A0A8H6IB72_9AGAR</name>
<keyword evidence="1" id="KW-1133">Transmembrane helix</keyword>
<reference evidence="2 3" key="1">
    <citation type="submission" date="2020-07" db="EMBL/GenBank/DDBJ databases">
        <title>Comparative genomics of pyrophilous fungi reveals a link between fire events and developmental genes.</title>
        <authorList>
            <consortium name="DOE Joint Genome Institute"/>
            <person name="Steindorff A.S."/>
            <person name="Carver A."/>
            <person name="Calhoun S."/>
            <person name="Stillman K."/>
            <person name="Liu H."/>
            <person name="Lipzen A."/>
            <person name="Pangilinan J."/>
            <person name="Labutti K."/>
            <person name="Bruns T.D."/>
            <person name="Grigoriev I.V."/>
        </authorList>
    </citation>
    <scope>NUCLEOTIDE SEQUENCE [LARGE SCALE GENOMIC DNA]</scope>
    <source>
        <strain evidence="2 3">CBS 144469</strain>
    </source>
</reference>
<organism evidence="2 3">
    <name type="scientific">Ephemerocybe angulata</name>
    <dbReference type="NCBI Taxonomy" id="980116"/>
    <lineage>
        <taxon>Eukaryota</taxon>
        <taxon>Fungi</taxon>
        <taxon>Dikarya</taxon>
        <taxon>Basidiomycota</taxon>
        <taxon>Agaricomycotina</taxon>
        <taxon>Agaricomycetes</taxon>
        <taxon>Agaricomycetidae</taxon>
        <taxon>Agaricales</taxon>
        <taxon>Agaricineae</taxon>
        <taxon>Psathyrellaceae</taxon>
        <taxon>Ephemerocybe</taxon>
    </lineage>
</organism>
<keyword evidence="3" id="KW-1185">Reference proteome</keyword>
<proteinExistence type="predicted"/>
<evidence type="ECO:0000313" key="3">
    <source>
        <dbReference type="Proteomes" id="UP000521943"/>
    </source>
</evidence>
<feature type="transmembrane region" description="Helical" evidence="1">
    <location>
        <begin position="26"/>
        <end position="46"/>
    </location>
</feature>
<protein>
    <submittedName>
        <fullName evidence="2">Uncharacterized protein</fullName>
    </submittedName>
</protein>
<evidence type="ECO:0000313" key="2">
    <source>
        <dbReference type="EMBL" id="KAF6760973.1"/>
    </source>
</evidence>
<feature type="non-terminal residue" evidence="2">
    <location>
        <position position="121"/>
    </location>
</feature>
<sequence length="121" mass="12862">VSASPVGVNAKCGIPRLNHDGSISNVANIAACRVSVFFVALLIVLCNRRKATAGACSVLFLHPLSFSSFPLVLLLSSISSTSTSPPISSEIDRLCAGWRRSTLPPFLRWTVPSMDGSFDGR</sequence>
<dbReference type="Proteomes" id="UP000521943">
    <property type="component" value="Unassembled WGS sequence"/>
</dbReference>
<accession>A0A8H6IB72</accession>
<evidence type="ECO:0000256" key="1">
    <source>
        <dbReference type="SAM" id="Phobius"/>
    </source>
</evidence>
<gene>
    <name evidence="2" type="ORF">DFP72DRAFT_881919</name>
</gene>